<gene>
    <name evidence="7" type="ORF">DFR47_102530</name>
</gene>
<dbReference type="AlphaFoldDB" id="A0A366E5S1"/>
<keyword evidence="5" id="KW-0949">S-adenosyl-L-methionine</keyword>
<comment type="caution">
    <text evidence="7">The sequence shown here is derived from an EMBL/GenBank/DDBJ whole genome shotgun (WGS) entry which is preliminary data.</text>
</comment>
<name>A0A366E5S1_9HYPH</name>
<evidence type="ECO:0000313" key="8">
    <source>
        <dbReference type="Proteomes" id="UP000252893"/>
    </source>
</evidence>
<dbReference type="PANTHER" id="PTHR47816">
    <property type="entry name" value="RIBOSOMAL RNA SMALL SUBUNIT METHYLTRANSFERASE C"/>
    <property type="match status" value="1"/>
</dbReference>
<dbReference type="CDD" id="cd02440">
    <property type="entry name" value="AdoMet_MTases"/>
    <property type="match status" value="1"/>
</dbReference>
<evidence type="ECO:0000256" key="3">
    <source>
        <dbReference type="ARBA" id="ARBA00022603"/>
    </source>
</evidence>
<keyword evidence="1" id="KW-0963">Cytoplasm</keyword>
<accession>A0A366E5S1</accession>
<proteinExistence type="predicted"/>
<sequence length="340" mass="37762">MITGAQNTLFLPFENETLDLPRSGEKFLCFGISADTTLSAEWKQILHCIQPSKPEWLALNKAGFQVTPRITADEIYDGGMILLGKHRGRNEEWLAALLAQVKPGGLIIIAGDKKLGVDSFRKRSDQIAASIDRLSKNHAVAYWLARPEAIDTEITQSLIPEQKRVDGRFWTKAGMFSHGEIDSGSALLVPHLKNIAFGHVADLGAGWGYLTACCLENPAKISRIDLYEADFEALEIAKSNLAELNSSVPLHYYWHDVASEPMTEIYDTVISNPPFHTGRNTDISLGQSFIAAAAKRLKSGGRFLMVANRQLPYEAVLKQHFRQVMPLTDKDGFKVIEARK</sequence>
<dbReference type="OrthoDB" id="9806213at2"/>
<dbReference type="RefSeq" id="WP_113943699.1">
    <property type="nucleotide sequence ID" value="NZ_JBHEEG010000002.1"/>
</dbReference>
<keyword evidence="4 7" id="KW-0808">Transferase</keyword>
<evidence type="ECO:0000256" key="1">
    <source>
        <dbReference type="ARBA" id="ARBA00022490"/>
    </source>
</evidence>
<dbReference type="InterPro" id="IPR002052">
    <property type="entry name" value="DNA_methylase_N6_adenine_CS"/>
</dbReference>
<dbReference type="InterPro" id="IPR007848">
    <property type="entry name" value="Small_mtfrase_dom"/>
</dbReference>
<dbReference type="Gene3D" id="3.40.50.150">
    <property type="entry name" value="Vaccinia Virus protein VP39"/>
    <property type="match status" value="2"/>
</dbReference>
<evidence type="ECO:0000256" key="5">
    <source>
        <dbReference type="ARBA" id="ARBA00022691"/>
    </source>
</evidence>
<keyword evidence="2" id="KW-0698">rRNA processing</keyword>
<organism evidence="7 8">
    <name type="scientific">Pseudochrobactrum asaccharolyticum</name>
    <dbReference type="NCBI Taxonomy" id="354351"/>
    <lineage>
        <taxon>Bacteria</taxon>
        <taxon>Pseudomonadati</taxon>
        <taxon>Pseudomonadota</taxon>
        <taxon>Alphaproteobacteria</taxon>
        <taxon>Hyphomicrobiales</taxon>
        <taxon>Brucellaceae</taxon>
        <taxon>Pseudochrobactrum</taxon>
    </lineage>
</organism>
<dbReference type="InterPro" id="IPR029063">
    <property type="entry name" value="SAM-dependent_MTases_sf"/>
</dbReference>
<reference evidence="7 8" key="1">
    <citation type="submission" date="2018-06" db="EMBL/GenBank/DDBJ databases">
        <title>Genomic Encyclopedia of Type Strains, Phase IV (KMG-IV): sequencing the most valuable type-strain genomes for metagenomic binning, comparative biology and taxonomic classification.</title>
        <authorList>
            <person name="Goeker M."/>
        </authorList>
    </citation>
    <scope>NUCLEOTIDE SEQUENCE [LARGE SCALE GENOMIC DNA]</scope>
    <source>
        <strain evidence="7 8">DSM 25619</strain>
    </source>
</reference>
<dbReference type="GO" id="GO:0006364">
    <property type="term" value="P:rRNA processing"/>
    <property type="evidence" value="ECO:0007669"/>
    <property type="project" value="UniProtKB-KW"/>
</dbReference>
<dbReference type="PANTHER" id="PTHR47816:SF4">
    <property type="entry name" value="RIBOSOMAL RNA SMALL SUBUNIT METHYLTRANSFERASE C"/>
    <property type="match status" value="1"/>
</dbReference>
<dbReference type="PROSITE" id="PS00092">
    <property type="entry name" value="N6_MTASE"/>
    <property type="match status" value="1"/>
</dbReference>
<keyword evidence="8" id="KW-1185">Reference proteome</keyword>
<dbReference type="SUPFAM" id="SSF53335">
    <property type="entry name" value="S-adenosyl-L-methionine-dependent methyltransferases"/>
    <property type="match status" value="1"/>
</dbReference>
<evidence type="ECO:0000256" key="4">
    <source>
        <dbReference type="ARBA" id="ARBA00022679"/>
    </source>
</evidence>
<dbReference type="Proteomes" id="UP000252893">
    <property type="component" value="Unassembled WGS sequence"/>
</dbReference>
<feature type="domain" description="Methyltransferase small" evidence="6">
    <location>
        <begin position="168"/>
        <end position="336"/>
    </location>
</feature>
<dbReference type="GO" id="GO:0008170">
    <property type="term" value="F:N-methyltransferase activity"/>
    <property type="evidence" value="ECO:0007669"/>
    <property type="project" value="UniProtKB-ARBA"/>
</dbReference>
<dbReference type="Pfam" id="PF05175">
    <property type="entry name" value="MTS"/>
    <property type="match status" value="1"/>
</dbReference>
<evidence type="ECO:0000313" key="7">
    <source>
        <dbReference type="EMBL" id="RBO97741.1"/>
    </source>
</evidence>
<dbReference type="EMBL" id="QNRH01000002">
    <property type="protein sequence ID" value="RBO97741.1"/>
    <property type="molecule type" value="Genomic_DNA"/>
</dbReference>
<evidence type="ECO:0000259" key="6">
    <source>
        <dbReference type="Pfam" id="PF05175"/>
    </source>
</evidence>
<dbReference type="GO" id="GO:0008757">
    <property type="term" value="F:S-adenosylmethionine-dependent methyltransferase activity"/>
    <property type="evidence" value="ECO:0007669"/>
    <property type="project" value="InterPro"/>
</dbReference>
<dbReference type="GO" id="GO:0032259">
    <property type="term" value="P:methylation"/>
    <property type="evidence" value="ECO:0007669"/>
    <property type="project" value="UniProtKB-KW"/>
</dbReference>
<protein>
    <submittedName>
        <fullName evidence="7">16S rRNA m(2)G 1207 methyltransferase</fullName>
    </submittedName>
</protein>
<dbReference type="GO" id="GO:0003676">
    <property type="term" value="F:nucleic acid binding"/>
    <property type="evidence" value="ECO:0007669"/>
    <property type="project" value="InterPro"/>
</dbReference>
<evidence type="ECO:0000256" key="2">
    <source>
        <dbReference type="ARBA" id="ARBA00022552"/>
    </source>
</evidence>
<keyword evidence="3 7" id="KW-0489">Methyltransferase</keyword>
<dbReference type="InterPro" id="IPR046977">
    <property type="entry name" value="RsmC/RlmG"/>
</dbReference>